<dbReference type="Proteomes" id="UP000000305">
    <property type="component" value="Unassembled WGS sequence"/>
</dbReference>
<keyword evidence="2" id="KW-0472">Membrane</keyword>
<keyword evidence="2" id="KW-0812">Transmembrane</keyword>
<name>E9GF74_DAPPU</name>
<feature type="compositionally biased region" description="Polar residues" evidence="1">
    <location>
        <begin position="394"/>
        <end position="403"/>
    </location>
</feature>
<dbReference type="EMBL" id="GL732542">
    <property type="protein sequence ID" value="EFX81860.1"/>
    <property type="molecule type" value="Genomic_DNA"/>
</dbReference>
<dbReference type="KEGG" id="dpx:DAPPUDRAFT_241840"/>
<dbReference type="AlphaFoldDB" id="E9GF74"/>
<dbReference type="eggNOG" id="ENOG502T0KF">
    <property type="taxonomic scope" value="Eukaryota"/>
</dbReference>
<evidence type="ECO:0000313" key="3">
    <source>
        <dbReference type="EMBL" id="EFX81860.1"/>
    </source>
</evidence>
<gene>
    <name evidence="3" type="ORF">DAPPUDRAFT_241840</name>
</gene>
<accession>E9GF74</accession>
<dbReference type="OrthoDB" id="2417292at2759"/>
<evidence type="ECO:0000256" key="2">
    <source>
        <dbReference type="SAM" id="Phobius"/>
    </source>
</evidence>
<feature type="transmembrane region" description="Helical" evidence="2">
    <location>
        <begin position="96"/>
        <end position="117"/>
    </location>
</feature>
<reference evidence="3 4" key="1">
    <citation type="journal article" date="2011" name="Science">
        <title>The ecoresponsive genome of Daphnia pulex.</title>
        <authorList>
            <person name="Colbourne J.K."/>
            <person name="Pfrender M.E."/>
            <person name="Gilbert D."/>
            <person name="Thomas W.K."/>
            <person name="Tucker A."/>
            <person name="Oakley T.H."/>
            <person name="Tokishita S."/>
            <person name="Aerts A."/>
            <person name="Arnold G.J."/>
            <person name="Basu M.K."/>
            <person name="Bauer D.J."/>
            <person name="Caceres C.E."/>
            <person name="Carmel L."/>
            <person name="Casola C."/>
            <person name="Choi J.H."/>
            <person name="Detter J.C."/>
            <person name="Dong Q."/>
            <person name="Dusheyko S."/>
            <person name="Eads B.D."/>
            <person name="Frohlich T."/>
            <person name="Geiler-Samerotte K.A."/>
            <person name="Gerlach D."/>
            <person name="Hatcher P."/>
            <person name="Jogdeo S."/>
            <person name="Krijgsveld J."/>
            <person name="Kriventseva E.V."/>
            <person name="Kultz D."/>
            <person name="Laforsch C."/>
            <person name="Lindquist E."/>
            <person name="Lopez J."/>
            <person name="Manak J.R."/>
            <person name="Muller J."/>
            <person name="Pangilinan J."/>
            <person name="Patwardhan R.P."/>
            <person name="Pitluck S."/>
            <person name="Pritham E.J."/>
            <person name="Rechtsteiner A."/>
            <person name="Rho M."/>
            <person name="Rogozin I.B."/>
            <person name="Sakarya O."/>
            <person name="Salamov A."/>
            <person name="Schaack S."/>
            <person name="Shapiro H."/>
            <person name="Shiga Y."/>
            <person name="Skalitzky C."/>
            <person name="Smith Z."/>
            <person name="Souvorov A."/>
            <person name="Sung W."/>
            <person name="Tang Z."/>
            <person name="Tsuchiya D."/>
            <person name="Tu H."/>
            <person name="Vos H."/>
            <person name="Wang M."/>
            <person name="Wolf Y.I."/>
            <person name="Yamagata H."/>
            <person name="Yamada T."/>
            <person name="Ye Y."/>
            <person name="Shaw J.R."/>
            <person name="Andrews J."/>
            <person name="Crease T.J."/>
            <person name="Tang H."/>
            <person name="Lucas S.M."/>
            <person name="Robertson H.M."/>
            <person name="Bork P."/>
            <person name="Koonin E.V."/>
            <person name="Zdobnov E.M."/>
            <person name="Grigoriev I.V."/>
            <person name="Lynch M."/>
            <person name="Boore J.L."/>
        </authorList>
    </citation>
    <scope>NUCLEOTIDE SEQUENCE [LARGE SCALE GENOMIC DNA]</scope>
</reference>
<dbReference type="PANTHER" id="PTHR47160:SF10">
    <property type="entry name" value="MULE TRANSPOSASE DOMAIN-CONTAINING PROTEIN"/>
    <property type="match status" value="1"/>
</dbReference>
<keyword evidence="4" id="KW-1185">Reference proteome</keyword>
<keyword evidence="2" id="KW-1133">Transmembrane helix</keyword>
<feature type="region of interest" description="Disordered" evidence="1">
    <location>
        <begin position="389"/>
        <end position="451"/>
    </location>
</feature>
<organism evidence="3 4">
    <name type="scientific">Daphnia pulex</name>
    <name type="common">Water flea</name>
    <dbReference type="NCBI Taxonomy" id="6669"/>
    <lineage>
        <taxon>Eukaryota</taxon>
        <taxon>Metazoa</taxon>
        <taxon>Ecdysozoa</taxon>
        <taxon>Arthropoda</taxon>
        <taxon>Crustacea</taxon>
        <taxon>Branchiopoda</taxon>
        <taxon>Diplostraca</taxon>
        <taxon>Cladocera</taxon>
        <taxon>Anomopoda</taxon>
        <taxon>Daphniidae</taxon>
        <taxon>Daphnia</taxon>
    </lineage>
</organism>
<evidence type="ECO:0008006" key="5">
    <source>
        <dbReference type="Google" id="ProtNLM"/>
    </source>
</evidence>
<sequence length="451" mass="50054">MEKGERGHVCYLHCRLKQSQDCPNRMTMRNGVYVLNESPHNHGPETQELRRIALVNECVAKAAAEPGNLSDIFREIHRTSKTHEGKPFFSKIVDKVVGGVAMYGVIFISLSILALLGDATTLASDGTFRSAPELFNQPAILGAMTVAFPSAVAKGCWFHYGQAIYRKASELGLSVAYKQKGVVFKIVKEIIALALLPAKDILEGFQVIRDKYEADLATQPQPIQEGVAALFTYYWDYWICKVKPETFSVYRNSKQALVKSNADTELDLQAVKHAFTLGKIVDYPEPLITLADDGQRHNNFSFHNDVLQSDALQLWEGTLPVTDVNQSIENIQHWNRPLQPAITAMLPDDAVWLNMHPVGTESQSATQLLQRAIMVQPLEPVLAINPAAAGVPTPENSTAFQHDQQNRARGRPKKMQTNSDPVANQAPAPKSRGRPRKTQMTTDIDARVSSF</sequence>
<dbReference type="InParanoid" id="E9GF74"/>
<protein>
    <recommendedName>
        <fullName evidence="5">FLYWCH-type domain-containing protein</fullName>
    </recommendedName>
</protein>
<proteinExistence type="predicted"/>
<dbReference type="PANTHER" id="PTHR47160">
    <property type="entry name" value="PUTATIVE-RELATED"/>
    <property type="match status" value="1"/>
</dbReference>
<evidence type="ECO:0000256" key="1">
    <source>
        <dbReference type="SAM" id="MobiDB-lite"/>
    </source>
</evidence>
<evidence type="ECO:0000313" key="4">
    <source>
        <dbReference type="Proteomes" id="UP000000305"/>
    </source>
</evidence>
<dbReference type="HOGENOM" id="CLU_546612_0_0_1"/>